<feature type="domain" description="GH16" evidence="2">
    <location>
        <begin position="413"/>
        <end position="687"/>
    </location>
</feature>
<dbReference type="Gene3D" id="2.60.120.200">
    <property type="match status" value="1"/>
</dbReference>
<dbReference type="Proteomes" id="UP000473658">
    <property type="component" value="Unassembled WGS sequence"/>
</dbReference>
<dbReference type="InterPro" id="IPR000757">
    <property type="entry name" value="Beta-glucanase-like"/>
</dbReference>
<dbReference type="PANTHER" id="PTHR10963:SF55">
    <property type="entry name" value="GLYCOSIDE HYDROLASE FAMILY 16 PROTEIN"/>
    <property type="match status" value="1"/>
</dbReference>
<reference evidence="3 4" key="1">
    <citation type="submission" date="2018-08" db="EMBL/GenBank/DDBJ databases">
        <title>Crown Gall in kiwifruit.</title>
        <authorList>
            <person name="Visnovsky S.B."/>
            <person name="Pitman A.R."/>
        </authorList>
    </citation>
    <scope>NUCLEOTIDE SEQUENCE [LARGE SCALE GENOMIC DNA]</scope>
    <source>
        <strain evidence="3 4">SBV_302_78_2</strain>
    </source>
</reference>
<dbReference type="Gene3D" id="2.60.120.260">
    <property type="entry name" value="Galactose-binding domain-like"/>
    <property type="match status" value="2"/>
</dbReference>
<proteinExistence type="inferred from homology"/>
<dbReference type="PROSITE" id="PS51762">
    <property type="entry name" value="GH16_2"/>
    <property type="match status" value="1"/>
</dbReference>
<dbReference type="InterPro" id="IPR013320">
    <property type="entry name" value="ConA-like_dom_sf"/>
</dbReference>
<dbReference type="SUPFAM" id="SSF49785">
    <property type="entry name" value="Galactose-binding domain-like"/>
    <property type="match status" value="1"/>
</dbReference>
<dbReference type="PANTHER" id="PTHR10963">
    <property type="entry name" value="GLYCOSYL HYDROLASE-RELATED"/>
    <property type="match status" value="1"/>
</dbReference>
<dbReference type="InterPro" id="IPR008979">
    <property type="entry name" value="Galactose-bd-like_sf"/>
</dbReference>
<evidence type="ECO:0000313" key="3">
    <source>
        <dbReference type="EMBL" id="KAA3499314.1"/>
    </source>
</evidence>
<keyword evidence="3" id="KW-0378">Hydrolase</keyword>
<comment type="caution">
    <text evidence="3">The sequence shown here is derived from an EMBL/GenBank/DDBJ whole genome shotgun (WGS) entry which is preliminary data.</text>
</comment>
<name>A0AA88EXK9_RHIRH</name>
<evidence type="ECO:0000256" key="1">
    <source>
        <dbReference type="ARBA" id="ARBA00006865"/>
    </source>
</evidence>
<organism evidence="3 4">
    <name type="scientific">Rhizobium rhizogenes</name>
    <name type="common">Agrobacterium rhizogenes</name>
    <dbReference type="NCBI Taxonomy" id="359"/>
    <lineage>
        <taxon>Bacteria</taxon>
        <taxon>Pseudomonadati</taxon>
        <taxon>Pseudomonadota</taxon>
        <taxon>Alphaproteobacteria</taxon>
        <taxon>Hyphomicrobiales</taxon>
        <taxon>Rhizobiaceae</taxon>
        <taxon>Rhizobium/Agrobacterium group</taxon>
        <taxon>Rhizobium</taxon>
    </lineage>
</organism>
<accession>A0AA88EXK9</accession>
<dbReference type="AlphaFoldDB" id="A0AA88EXK9"/>
<comment type="similarity">
    <text evidence="1">Belongs to the glycosyl hydrolase 16 family.</text>
</comment>
<dbReference type="SUPFAM" id="SSF49899">
    <property type="entry name" value="Concanavalin A-like lectins/glucanases"/>
    <property type="match status" value="1"/>
</dbReference>
<protein>
    <submittedName>
        <fullName evidence="3">Glycoside hydrolase family 16 protein</fullName>
    </submittedName>
</protein>
<gene>
    <name evidence="3" type="ORF">DXM27_19330</name>
</gene>
<evidence type="ECO:0000313" key="4">
    <source>
        <dbReference type="Proteomes" id="UP000473658"/>
    </source>
</evidence>
<evidence type="ECO:0000259" key="2">
    <source>
        <dbReference type="PROSITE" id="PS51762"/>
    </source>
</evidence>
<dbReference type="CDD" id="cd08023">
    <property type="entry name" value="GH16_laminarinase_like"/>
    <property type="match status" value="1"/>
</dbReference>
<dbReference type="GO" id="GO:0005975">
    <property type="term" value="P:carbohydrate metabolic process"/>
    <property type="evidence" value="ECO:0007669"/>
    <property type="project" value="InterPro"/>
</dbReference>
<dbReference type="Pfam" id="PF00722">
    <property type="entry name" value="Glyco_hydro_16"/>
    <property type="match status" value="1"/>
</dbReference>
<dbReference type="InterPro" id="IPR050546">
    <property type="entry name" value="Glycosyl_Hydrlase_16"/>
</dbReference>
<dbReference type="GO" id="GO:0004553">
    <property type="term" value="F:hydrolase activity, hydrolyzing O-glycosyl compounds"/>
    <property type="evidence" value="ECO:0007669"/>
    <property type="project" value="InterPro"/>
</dbReference>
<sequence length="687" mass="74484">MLHSGNTNIPRKPYFLVIPNARMNSKSVMKKRGLSGKTDAFCNQTVRRFWLGLVSFIIAIKMCLFDESPTPHLTRRCQFRLIGIQLQDVFVGGAVRGSILTWLLAMILYAAGSPAHAVSVDCGENQSFSAGLGGWGPWWSGSTPVVDTSVGHTDSQSLRLQGGPGTASRYILPTECPLGIAYVNYWVRTQTGSARIYTKLVDQMTDAVLYDSVNAGPTVVGTTWTRISIPVMITNETLIGITAEPVSPATNTTVYIDDVVVANDACANQSFTQDTGGFVVWWSGNAVAITSPGRTDDWSLKLSGSPYGTAKRDISPGECPQPLTRVAYYVRAETGSALVHTKLVDQVTDETLWDTNTGPIAVSSTAWTRVVIDVPMPNTTLIGITAERQDGGAVSVLVDDVMLNPGIAASLPTQPDNVPVPVRDGWALTFSDEFSNGTLDPAKWVAITTGPTYGSSTEGFGETWGTECYDASQVAIKNGSLQLTAKQQSVSCLGITKSWLSGLVISKDRFSQAFGRLEARIRMPVARGAWPAFWMMPQLQKNWGTCGMYWPCGGEIDILEYVGQLNSTTNATEDKTVHSTLHWGTSTGGHTQDSGSANVIPSVDRWTVYAAQWDTTGISFFIDDNFVKKTTFPLPKSSGLYARAEPFDVPFYFILNQSVGGVWPGTPDPADYPNTVKTDYVAAYKRL</sequence>
<dbReference type="EMBL" id="QRFF01000006">
    <property type="protein sequence ID" value="KAA3499314.1"/>
    <property type="molecule type" value="Genomic_DNA"/>
</dbReference>